<dbReference type="InterPro" id="IPR036388">
    <property type="entry name" value="WH-like_DNA-bd_sf"/>
</dbReference>
<keyword evidence="2" id="KW-0805">Transcription regulation</keyword>
<dbReference type="InterPro" id="IPR000847">
    <property type="entry name" value="LysR_HTH_N"/>
</dbReference>
<dbReference type="RefSeq" id="WP_137335655.1">
    <property type="nucleotide sequence ID" value="NZ_CP040078.1"/>
</dbReference>
<dbReference type="Pfam" id="PF03466">
    <property type="entry name" value="LysR_substrate"/>
    <property type="match status" value="1"/>
</dbReference>
<sequence length="316" mass="34432">MNFTHLFAFYEVARAGSLSGGAHRLRVSQPAVSREIRELEDRLGLVLFDRLPRGISLTLAGKLLFGYAERIFTLADAARSELKEVAGLSAGQLKIGASATMGVYLVPDMIAKFNARFPKVSVDLTVTNTQQVEDGLCNGEFSLGFIEGPYDETRLQARFIGSDEIVLTAAAGYREAAHGLFARDFATEAVILREPGSGTRAVVESAYSRAGLKMIPSMSVSDTEAIKRMLLAQRAVAYLSTLSVDDEVRRGVLKVLNVADLRIERALHMVWLRGRSLSPSSQAFFDLAVQHIEQEGRASLIRPAADVETANVERAA</sequence>
<dbReference type="InterPro" id="IPR036390">
    <property type="entry name" value="WH_DNA-bd_sf"/>
</dbReference>
<feature type="domain" description="HTH lysR-type" evidence="5">
    <location>
        <begin position="1"/>
        <end position="58"/>
    </location>
</feature>
<evidence type="ECO:0000313" key="6">
    <source>
        <dbReference type="EMBL" id="QCP52884.1"/>
    </source>
</evidence>
<dbReference type="FunFam" id="1.10.10.10:FF:000001">
    <property type="entry name" value="LysR family transcriptional regulator"/>
    <property type="match status" value="1"/>
</dbReference>
<evidence type="ECO:0000313" key="7">
    <source>
        <dbReference type="Proteomes" id="UP000298656"/>
    </source>
</evidence>
<dbReference type="PRINTS" id="PR00039">
    <property type="entry name" value="HTHLYSR"/>
</dbReference>
<dbReference type="PANTHER" id="PTHR30126">
    <property type="entry name" value="HTH-TYPE TRANSCRIPTIONAL REGULATOR"/>
    <property type="match status" value="1"/>
</dbReference>
<reference evidence="6 7" key="1">
    <citation type="submission" date="2019-05" db="EMBL/GenBank/DDBJ databases">
        <title>Burkholderia sp. DHOD12, isolated from subtropical forest soil.</title>
        <authorList>
            <person name="Gao Z.-H."/>
            <person name="Qiu L.-H."/>
        </authorList>
    </citation>
    <scope>NUCLEOTIDE SEQUENCE [LARGE SCALE GENOMIC DNA]</scope>
    <source>
        <strain evidence="6 7">DHOD12</strain>
    </source>
</reference>
<dbReference type="Gene3D" id="1.10.10.10">
    <property type="entry name" value="Winged helix-like DNA-binding domain superfamily/Winged helix DNA-binding domain"/>
    <property type="match status" value="1"/>
</dbReference>
<dbReference type="SUPFAM" id="SSF46785">
    <property type="entry name" value="Winged helix' DNA-binding domain"/>
    <property type="match status" value="1"/>
</dbReference>
<evidence type="ECO:0000256" key="3">
    <source>
        <dbReference type="ARBA" id="ARBA00023125"/>
    </source>
</evidence>
<dbReference type="PANTHER" id="PTHR30126:SF39">
    <property type="entry name" value="HTH-TYPE TRANSCRIPTIONAL REGULATOR CYSL"/>
    <property type="match status" value="1"/>
</dbReference>
<evidence type="ECO:0000256" key="2">
    <source>
        <dbReference type="ARBA" id="ARBA00023015"/>
    </source>
</evidence>
<name>A0A4P8IZZ5_9BURK</name>
<organism evidence="6 7">
    <name type="scientific">Trinickia violacea</name>
    <dbReference type="NCBI Taxonomy" id="2571746"/>
    <lineage>
        <taxon>Bacteria</taxon>
        <taxon>Pseudomonadati</taxon>
        <taxon>Pseudomonadota</taxon>
        <taxon>Betaproteobacteria</taxon>
        <taxon>Burkholderiales</taxon>
        <taxon>Burkholderiaceae</taxon>
        <taxon>Trinickia</taxon>
    </lineage>
</organism>
<dbReference type="EMBL" id="CP040078">
    <property type="protein sequence ID" value="QCP52884.1"/>
    <property type="molecule type" value="Genomic_DNA"/>
</dbReference>
<dbReference type="GO" id="GO:0000976">
    <property type="term" value="F:transcription cis-regulatory region binding"/>
    <property type="evidence" value="ECO:0007669"/>
    <property type="project" value="TreeGrafter"/>
</dbReference>
<gene>
    <name evidence="6" type="ORF">FAZ95_27635</name>
</gene>
<dbReference type="InterPro" id="IPR005119">
    <property type="entry name" value="LysR_subst-bd"/>
</dbReference>
<proteinExistence type="inferred from homology"/>
<dbReference type="AlphaFoldDB" id="A0A4P8IZZ5"/>
<evidence type="ECO:0000256" key="1">
    <source>
        <dbReference type="ARBA" id="ARBA00009437"/>
    </source>
</evidence>
<accession>A0A4P8IZZ5</accession>
<dbReference type="GO" id="GO:0003700">
    <property type="term" value="F:DNA-binding transcription factor activity"/>
    <property type="evidence" value="ECO:0007669"/>
    <property type="project" value="InterPro"/>
</dbReference>
<comment type="similarity">
    <text evidence="1">Belongs to the LysR transcriptional regulatory family.</text>
</comment>
<keyword evidence="3" id="KW-0238">DNA-binding</keyword>
<evidence type="ECO:0000256" key="4">
    <source>
        <dbReference type="ARBA" id="ARBA00023163"/>
    </source>
</evidence>
<keyword evidence="4" id="KW-0804">Transcription</keyword>
<dbReference type="Gene3D" id="3.40.190.290">
    <property type="match status" value="1"/>
</dbReference>
<dbReference type="KEGG" id="tvl:FAZ95_27635"/>
<dbReference type="OrthoDB" id="9808620at2"/>
<dbReference type="Pfam" id="PF00126">
    <property type="entry name" value="HTH_1"/>
    <property type="match status" value="1"/>
</dbReference>
<evidence type="ECO:0000259" key="5">
    <source>
        <dbReference type="PROSITE" id="PS50931"/>
    </source>
</evidence>
<keyword evidence="7" id="KW-1185">Reference proteome</keyword>
<dbReference type="SUPFAM" id="SSF53850">
    <property type="entry name" value="Periplasmic binding protein-like II"/>
    <property type="match status" value="1"/>
</dbReference>
<dbReference type="Proteomes" id="UP000298656">
    <property type="component" value="Chromosome 2"/>
</dbReference>
<protein>
    <submittedName>
        <fullName evidence="6">LysR family transcriptional regulator</fullName>
    </submittedName>
</protein>
<dbReference type="PROSITE" id="PS50931">
    <property type="entry name" value="HTH_LYSR"/>
    <property type="match status" value="1"/>
</dbReference>